<dbReference type="EMBL" id="CP022115">
    <property type="protein sequence ID" value="ASJ23500.1"/>
    <property type="molecule type" value="Genomic_DNA"/>
</dbReference>
<proteinExistence type="predicted"/>
<reference evidence="2 4" key="4">
    <citation type="submission" date="2021-10" db="EMBL/GenBank/DDBJ databases">
        <title>Whole-genome sequencing analysis of Laribacter hongkongensis: virulence gene profiles, carbohydrate-active enzyme prediction, and antimicrobial resistance characterization.</title>
        <authorList>
            <person name="Yuan P."/>
            <person name="Zhan Y."/>
            <person name="Chen D."/>
        </authorList>
    </citation>
    <scope>NUCLEOTIDE SEQUENCE [LARGE SCALE GENOMIC DNA]</scope>
    <source>
        <strain evidence="2 4">W67</strain>
    </source>
</reference>
<accession>A0A248LF95</accession>
<gene>
    <name evidence="2" type="ORF">LH440_01490</name>
    <name evidence="1" type="ORF">LHGZ1_0669</name>
</gene>
<dbReference type="EMBL" id="JAJAXM010000002">
    <property type="protein sequence ID" value="MCG9024592.1"/>
    <property type="molecule type" value="Genomic_DNA"/>
</dbReference>
<organism evidence="1 3">
    <name type="scientific">Laribacter hongkongensis</name>
    <dbReference type="NCBI Taxonomy" id="168471"/>
    <lineage>
        <taxon>Bacteria</taxon>
        <taxon>Pseudomonadati</taxon>
        <taxon>Pseudomonadota</taxon>
        <taxon>Betaproteobacteria</taxon>
        <taxon>Neisseriales</taxon>
        <taxon>Aquaspirillaceae</taxon>
        <taxon>Laribacter</taxon>
    </lineage>
</organism>
<dbReference type="Proteomes" id="UP001200247">
    <property type="component" value="Unassembled WGS sequence"/>
</dbReference>
<dbReference type="GeneID" id="75110736"/>
<dbReference type="PANTHER" id="PTHR38453:SF1">
    <property type="entry name" value="CYTOPLASMIC PROTEIN"/>
    <property type="match status" value="1"/>
</dbReference>
<name>A0A248LF95_9NEIS</name>
<dbReference type="Pfam" id="PF04328">
    <property type="entry name" value="Sel_put"/>
    <property type="match status" value="1"/>
</dbReference>
<reference evidence="3" key="2">
    <citation type="submission" date="2017-06" db="EMBL/GenBank/DDBJ databases">
        <title>Whole genome sequence of Laribacter hongkongensis LHGZ1.</title>
        <authorList>
            <person name="Chen D."/>
            <person name="Wu H."/>
            <person name="Chen J."/>
        </authorList>
    </citation>
    <scope>NUCLEOTIDE SEQUENCE [LARGE SCALE GENOMIC DNA]</scope>
    <source>
        <strain evidence="3">LHGZ1</strain>
    </source>
</reference>
<evidence type="ECO:0000313" key="3">
    <source>
        <dbReference type="Proteomes" id="UP000197424"/>
    </source>
</evidence>
<evidence type="ECO:0000313" key="2">
    <source>
        <dbReference type="EMBL" id="MCG9024592.1"/>
    </source>
</evidence>
<reference evidence="1" key="1">
    <citation type="journal article" date="2017" name="J. Antimicrob. Chemother.">
        <title>Emergence and genomic analysis of MDR Laribacter hongkongensis strain HLGZ1 from Guangzhou, China.</title>
        <authorList>
            <person name="Wu H.K."/>
            <person name="Chen J.H."/>
            <person name="Yang L."/>
            <person name="Li A.R."/>
            <person name="Su D.H."/>
            <person name="Lin Y.P."/>
            <person name="Chen D.Q."/>
        </authorList>
    </citation>
    <scope>NUCLEOTIDE SEQUENCE</scope>
    <source>
        <strain evidence="1">HLGZ1</strain>
    </source>
</reference>
<dbReference type="PANTHER" id="PTHR38453">
    <property type="entry name" value="CYTOPLASMIC PROTEIN-RELATED"/>
    <property type="match status" value="1"/>
</dbReference>
<dbReference type="InterPro" id="IPR007423">
    <property type="entry name" value="Sel_put"/>
</dbReference>
<evidence type="ECO:0000313" key="4">
    <source>
        <dbReference type="Proteomes" id="UP001200247"/>
    </source>
</evidence>
<protein>
    <submittedName>
        <fullName evidence="2">YbdD/YjiX family protein</fullName>
    </submittedName>
</protein>
<dbReference type="AlphaFoldDB" id="A0A248LF95"/>
<sequence length="67" mass="7527">MLNLRLVGKRMAQTARLMVGVPDYANYLAHMRDHHPDHPVLSEAAFHRAAIEARYPGRSGKISKCPC</sequence>
<dbReference type="Proteomes" id="UP000197424">
    <property type="component" value="Chromosome"/>
</dbReference>
<dbReference type="OMA" id="VMSYAEF"/>
<dbReference type="RefSeq" id="WP_012696162.1">
    <property type="nucleotide sequence ID" value="NZ_CP022115.1"/>
</dbReference>
<evidence type="ECO:0000313" key="1">
    <source>
        <dbReference type="EMBL" id="ASJ23500.1"/>
    </source>
</evidence>
<reference evidence="1" key="3">
    <citation type="submission" date="2017-06" db="EMBL/GenBank/DDBJ databases">
        <authorList>
            <person name="Kim H.J."/>
            <person name="Triplett B.A."/>
        </authorList>
    </citation>
    <scope>NUCLEOTIDE SEQUENCE</scope>
    <source>
        <strain evidence="1">HLGZ1</strain>
    </source>
</reference>